<dbReference type="SUPFAM" id="SSF54534">
    <property type="entry name" value="FKBP-like"/>
    <property type="match status" value="1"/>
</dbReference>
<feature type="domain" description="PpiC" evidence="13">
    <location>
        <begin position="139"/>
        <end position="231"/>
    </location>
</feature>
<evidence type="ECO:0000256" key="4">
    <source>
        <dbReference type="ARBA" id="ARBA00022475"/>
    </source>
</evidence>
<dbReference type="SUPFAM" id="SSF109998">
    <property type="entry name" value="Triger factor/SurA peptide-binding domain-like"/>
    <property type="match status" value="1"/>
</dbReference>
<dbReference type="InterPro" id="IPR046357">
    <property type="entry name" value="PPIase_dom_sf"/>
</dbReference>
<comment type="subcellular location">
    <subcellularLocation>
        <location evidence="2 11">Cell membrane</location>
        <topology evidence="2 11">Lipid-anchor</topology>
    </subcellularLocation>
</comment>
<dbReference type="GO" id="GO:0006457">
    <property type="term" value="P:protein folding"/>
    <property type="evidence" value="ECO:0007669"/>
    <property type="project" value="UniProtKB-UniRule"/>
</dbReference>
<accession>A0A0R2HUP2</accession>
<evidence type="ECO:0000256" key="7">
    <source>
        <dbReference type="ARBA" id="ARBA00023136"/>
    </source>
</evidence>
<dbReference type="InterPro" id="IPR050245">
    <property type="entry name" value="PrsA_foldase"/>
</dbReference>
<keyword evidence="9 11" id="KW-0413">Isomerase</keyword>
<comment type="function">
    <text evidence="11">Plays a major role in protein secretion by helping the post-translocational extracellular folding of several secreted proteins.</text>
</comment>
<dbReference type="PANTHER" id="PTHR47245:SF1">
    <property type="entry name" value="FOLDASE PROTEIN PRSA"/>
    <property type="match status" value="1"/>
</dbReference>
<protein>
    <recommendedName>
        <fullName evidence="11">Foldase protein PrsA</fullName>
        <ecNumber evidence="11">5.2.1.8</ecNumber>
    </recommendedName>
</protein>
<comment type="caution">
    <text evidence="14">The sequence shown here is derived from an EMBL/GenBank/DDBJ whole genome shotgun (WGS) entry which is preliminary data.</text>
</comment>
<dbReference type="PROSITE" id="PS50198">
    <property type="entry name" value="PPIC_PPIASE_2"/>
    <property type="match status" value="1"/>
</dbReference>
<dbReference type="HAMAP" id="MF_01145">
    <property type="entry name" value="Foldase_PrsA"/>
    <property type="match status" value="1"/>
</dbReference>
<evidence type="ECO:0000256" key="11">
    <source>
        <dbReference type="HAMAP-Rule" id="MF_01145"/>
    </source>
</evidence>
<comment type="similarity">
    <text evidence="3 11">Belongs to the PrsA family.</text>
</comment>
<organism evidence="14 15">
    <name type="scientific">Carnobacterium divergens DSM 20623</name>
    <dbReference type="NCBI Taxonomy" id="1449336"/>
    <lineage>
        <taxon>Bacteria</taxon>
        <taxon>Bacillati</taxon>
        <taxon>Bacillota</taxon>
        <taxon>Bacilli</taxon>
        <taxon>Lactobacillales</taxon>
        <taxon>Carnobacteriaceae</taxon>
        <taxon>Carnobacterium</taxon>
    </lineage>
</organism>
<evidence type="ECO:0000256" key="1">
    <source>
        <dbReference type="ARBA" id="ARBA00000971"/>
    </source>
</evidence>
<keyword evidence="15" id="KW-1185">Reference proteome</keyword>
<dbReference type="PATRIC" id="fig|1449336.4.peg.1564"/>
<keyword evidence="6 11" id="KW-0697">Rotamase</keyword>
<evidence type="ECO:0000259" key="13">
    <source>
        <dbReference type="PROSITE" id="PS50198"/>
    </source>
</evidence>
<keyword evidence="4 11" id="KW-1003">Cell membrane</keyword>
<reference evidence="14 15" key="1">
    <citation type="journal article" date="2015" name="Genome Announc.">
        <title>Expanding the biotechnology potential of lactobacilli through comparative genomics of 213 strains and associated genera.</title>
        <authorList>
            <person name="Sun Z."/>
            <person name="Harris H.M."/>
            <person name="McCann A."/>
            <person name="Guo C."/>
            <person name="Argimon S."/>
            <person name="Zhang W."/>
            <person name="Yang X."/>
            <person name="Jeffery I.B."/>
            <person name="Cooney J.C."/>
            <person name="Kagawa T.F."/>
            <person name="Liu W."/>
            <person name="Song Y."/>
            <person name="Salvetti E."/>
            <person name="Wrobel A."/>
            <person name="Rasinkangas P."/>
            <person name="Parkhill J."/>
            <person name="Rea M.C."/>
            <person name="O'Sullivan O."/>
            <person name="Ritari J."/>
            <person name="Douillard F.P."/>
            <person name="Paul Ross R."/>
            <person name="Yang R."/>
            <person name="Briner A.E."/>
            <person name="Felis G.E."/>
            <person name="de Vos W.M."/>
            <person name="Barrangou R."/>
            <person name="Klaenhammer T.R."/>
            <person name="Caufield P.W."/>
            <person name="Cui Y."/>
            <person name="Zhang H."/>
            <person name="O'Toole P.W."/>
        </authorList>
    </citation>
    <scope>NUCLEOTIDE SEQUENCE [LARGE SCALE GENOMIC DNA]</scope>
    <source>
        <strain evidence="14 15">DSM 20623</strain>
    </source>
</reference>
<evidence type="ECO:0000256" key="12">
    <source>
        <dbReference type="SAM" id="SignalP"/>
    </source>
</evidence>
<keyword evidence="8 11" id="KW-0564">Palmitate</keyword>
<dbReference type="PROSITE" id="PS51257">
    <property type="entry name" value="PROKAR_LIPOPROTEIN"/>
    <property type="match status" value="1"/>
</dbReference>
<keyword evidence="7 11" id="KW-0472">Membrane</keyword>
<feature type="chain" id="PRO_5039384106" description="Foldase protein PrsA" evidence="12">
    <location>
        <begin position="24"/>
        <end position="301"/>
    </location>
</feature>
<keyword evidence="10 11" id="KW-0449">Lipoprotein</keyword>
<proteinExistence type="inferred from homology"/>
<evidence type="ECO:0000313" key="14">
    <source>
        <dbReference type="EMBL" id="KRN56418.1"/>
    </source>
</evidence>
<dbReference type="InterPro" id="IPR000297">
    <property type="entry name" value="PPIase_PpiC"/>
</dbReference>
<dbReference type="EMBL" id="JQBS01000032">
    <property type="protein sequence ID" value="KRN56418.1"/>
    <property type="molecule type" value="Genomic_DNA"/>
</dbReference>
<dbReference type="PANTHER" id="PTHR47245">
    <property type="entry name" value="PEPTIDYLPROLYL ISOMERASE"/>
    <property type="match status" value="1"/>
</dbReference>
<evidence type="ECO:0000256" key="5">
    <source>
        <dbReference type="ARBA" id="ARBA00022729"/>
    </source>
</evidence>
<evidence type="ECO:0000256" key="9">
    <source>
        <dbReference type="ARBA" id="ARBA00023235"/>
    </source>
</evidence>
<dbReference type="AlphaFoldDB" id="A0A0R2HUP2"/>
<evidence type="ECO:0000256" key="6">
    <source>
        <dbReference type="ARBA" id="ARBA00023110"/>
    </source>
</evidence>
<feature type="signal peptide" evidence="12">
    <location>
        <begin position="1"/>
        <end position="23"/>
    </location>
</feature>
<gene>
    <name evidence="11" type="primary">prsA</name>
    <name evidence="14" type="ORF">IV74_GL001532</name>
</gene>
<dbReference type="eggNOG" id="COG0760">
    <property type="taxonomic scope" value="Bacteria"/>
</dbReference>
<dbReference type="Gene3D" id="3.10.50.40">
    <property type="match status" value="1"/>
</dbReference>
<dbReference type="GO" id="GO:0003755">
    <property type="term" value="F:peptidyl-prolyl cis-trans isomerase activity"/>
    <property type="evidence" value="ECO:0007669"/>
    <property type="project" value="UniProtKB-UniRule"/>
</dbReference>
<evidence type="ECO:0000313" key="15">
    <source>
        <dbReference type="Proteomes" id="UP000051658"/>
    </source>
</evidence>
<dbReference type="Proteomes" id="UP000051658">
    <property type="component" value="Unassembled WGS sequence"/>
</dbReference>
<evidence type="ECO:0000256" key="3">
    <source>
        <dbReference type="ARBA" id="ARBA00006071"/>
    </source>
</evidence>
<evidence type="ECO:0000256" key="8">
    <source>
        <dbReference type="ARBA" id="ARBA00023139"/>
    </source>
</evidence>
<comment type="catalytic activity">
    <reaction evidence="1 11">
        <text>[protein]-peptidylproline (omega=180) = [protein]-peptidylproline (omega=0)</text>
        <dbReference type="Rhea" id="RHEA:16237"/>
        <dbReference type="Rhea" id="RHEA-COMP:10747"/>
        <dbReference type="Rhea" id="RHEA-COMP:10748"/>
        <dbReference type="ChEBI" id="CHEBI:83833"/>
        <dbReference type="ChEBI" id="CHEBI:83834"/>
        <dbReference type="EC" id="5.2.1.8"/>
    </reaction>
</comment>
<evidence type="ECO:0000256" key="2">
    <source>
        <dbReference type="ARBA" id="ARBA00004193"/>
    </source>
</evidence>
<dbReference type="Pfam" id="PF00639">
    <property type="entry name" value="Rotamase"/>
    <property type="match status" value="1"/>
</dbReference>
<name>A0A0R2HUP2_CARDV</name>
<dbReference type="GO" id="GO:0005886">
    <property type="term" value="C:plasma membrane"/>
    <property type="evidence" value="ECO:0007669"/>
    <property type="project" value="UniProtKB-SubCell"/>
</dbReference>
<dbReference type="EC" id="5.2.1.8" evidence="11"/>
<sequence>MKKMKKLMIAGAALLLAVTIAGCSGDKTVASTTAGKIKQEELYNKMKGKYGEATLRQMLISAALEEQYGDKVSKKDGESEFNKTKKQLGDQFAAALQQNNVTESDFKETSRTRALIKVAVTDQKKFKDADYKKAFKTWVPKMSAQQIVVADEDKAKEVIAKLDAGEDFTKLVKEYSTDTTTKDKEGKIENFDNSTGLDATLVEAASKLKDGEYTKEAVQGQTGYTILKMTKNPGKGKWEDHKKELKEQMIDEIANDQAQLQPILAKIIKKANVQIEDKDMKNAVASILEPTTNTTNTTSTK</sequence>
<dbReference type="InterPro" id="IPR023059">
    <property type="entry name" value="Foldase_PrsA"/>
</dbReference>
<dbReference type="InterPro" id="IPR027304">
    <property type="entry name" value="Trigger_fact/SurA_dom_sf"/>
</dbReference>
<keyword evidence="5 11" id="KW-0732">Signal</keyword>
<evidence type="ECO:0000256" key="10">
    <source>
        <dbReference type="ARBA" id="ARBA00023288"/>
    </source>
</evidence>